<organism evidence="2">
    <name type="scientific">Ixodes ricinus</name>
    <name type="common">Common tick</name>
    <name type="synonym">Acarus ricinus</name>
    <dbReference type="NCBI Taxonomy" id="34613"/>
    <lineage>
        <taxon>Eukaryota</taxon>
        <taxon>Metazoa</taxon>
        <taxon>Ecdysozoa</taxon>
        <taxon>Arthropoda</taxon>
        <taxon>Chelicerata</taxon>
        <taxon>Arachnida</taxon>
        <taxon>Acari</taxon>
        <taxon>Parasitiformes</taxon>
        <taxon>Ixodida</taxon>
        <taxon>Ixodoidea</taxon>
        <taxon>Ixodidae</taxon>
        <taxon>Ixodinae</taxon>
        <taxon>Ixodes</taxon>
    </lineage>
</organism>
<evidence type="ECO:0008006" key="3">
    <source>
        <dbReference type="Google" id="ProtNLM"/>
    </source>
</evidence>
<feature type="chain" id="PRO_5025548242" description="Secreted protein" evidence="1">
    <location>
        <begin position="32"/>
        <end position="97"/>
    </location>
</feature>
<sequence length="97" mass="10789">MLMSLTQEQTFHRFLFCFLFYISALKSNVAAHVLGSAAAYTYTCKRDSLCAALVRDVPVPGNLLEHDNGEERGASKSGDSESCTISIYICGIFFIYY</sequence>
<proteinExistence type="predicted"/>
<keyword evidence="1" id="KW-0732">Signal</keyword>
<name>A0A6B0UE22_IXORI</name>
<evidence type="ECO:0000256" key="1">
    <source>
        <dbReference type="SAM" id="SignalP"/>
    </source>
</evidence>
<protein>
    <recommendedName>
        <fullName evidence="3">Secreted protein</fullName>
    </recommendedName>
</protein>
<evidence type="ECO:0000313" key="2">
    <source>
        <dbReference type="EMBL" id="MXU87644.1"/>
    </source>
</evidence>
<reference evidence="2" key="1">
    <citation type="submission" date="2019-12" db="EMBL/GenBank/DDBJ databases">
        <title>An insight into the sialome of adult female Ixodes ricinus ticks feeding for 6 days.</title>
        <authorList>
            <person name="Perner J."/>
            <person name="Ribeiro J.M.C."/>
        </authorList>
    </citation>
    <scope>NUCLEOTIDE SEQUENCE</scope>
    <source>
        <strain evidence="2">Semi-engorged</strain>
        <tissue evidence="2">Salivary glands</tissue>
    </source>
</reference>
<dbReference type="AlphaFoldDB" id="A0A6B0UE22"/>
<dbReference type="EMBL" id="GIFC01005561">
    <property type="protein sequence ID" value="MXU87644.1"/>
    <property type="molecule type" value="Transcribed_RNA"/>
</dbReference>
<feature type="signal peptide" evidence="1">
    <location>
        <begin position="1"/>
        <end position="31"/>
    </location>
</feature>
<accession>A0A6B0UE22</accession>